<comment type="caution">
    <text evidence="1">The sequence shown here is derived from an EMBL/GenBank/DDBJ whole genome shotgun (WGS) entry which is preliminary data.</text>
</comment>
<dbReference type="Proteomes" id="UP000283713">
    <property type="component" value="Unassembled WGS sequence"/>
</dbReference>
<name>A0A414XVX1_PHOVU</name>
<dbReference type="AlphaFoldDB" id="A0A414XVX1"/>
<dbReference type="InterPro" id="IPR025460">
    <property type="entry name" value="DUF4280"/>
</dbReference>
<evidence type="ECO:0000313" key="2">
    <source>
        <dbReference type="Proteomes" id="UP000283713"/>
    </source>
</evidence>
<dbReference type="Pfam" id="PF14107">
    <property type="entry name" value="DUF4280"/>
    <property type="match status" value="1"/>
</dbReference>
<reference evidence="1 2" key="1">
    <citation type="submission" date="2018-08" db="EMBL/GenBank/DDBJ databases">
        <title>A genome reference for cultivated species of the human gut microbiota.</title>
        <authorList>
            <person name="Zou Y."/>
            <person name="Xue W."/>
            <person name="Luo G."/>
        </authorList>
    </citation>
    <scope>NUCLEOTIDE SEQUENCE [LARGE SCALE GENOMIC DNA]</scope>
    <source>
        <strain evidence="1 2">AM16-6</strain>
    </source>
</reference>
<protein>
    <submittedName>
        <fullName evidence="1">DUF4280 domain-containing protein</fullName>
    </submittedName>
</protein>
<dbReference type="EMBL" id="QRKA01000016">
    <property type="protein sequence ID" value="RHH78045.1"/>
    <property type="molecule type" value="Genomic_DNA"/>
</dbReference>
<organism evidence="1 2">
    <name type="scientific">Phocaeicola vulgatus</name>
    <name type="common">Bacteroides vulgatus</name>
    <dbReference type="NCBI Taxonomy" id="821"/>
    <lineage>
        <taxon>Bacteria</taxon>
        <taxon>Pseudomonadati</taxon>
        <taxon>Bacteroidota</taxon>
        <taxon>Bacteroidia</taxon>
        <taxon>Bacteroidales</taxon>
        <taxon>Bacteroidaceae</taxon>
        <taxon>Phocaeicola</taxon>
    </lineage>
</organism>
<sequence length="240" mass="26533">MSEKYLVCKGATVYCTKSITNNNPGTAIPLTITSNMVVELNGGKVAATDKDCTPANMCFGNCNTGTNPPPPCIANVQWSKCYENAEVTEAGMKFLTEESEATCMTFGGKVKIAFHGQSANPQPEELKNVSPQIMASILPVNPISENTFIINESDEKREEQITDAYWIDGNNTIQKDSFPDFPFTLYVKVDTPIVGKRVDLNFKFEDSCTYKCAKYSGTINSEGIIVIENFKFETEQHEEN</sequence>
<dbReference type="RefSeq" id="WP_118292408.1">
    <property type="nucleotide sequence ID" value="NZ_QRKA01000016.1"/>
</dbReference>
<gene>
    <name evidence="1" type="ORF">DW193_11510</name>
</gene>
<evidence type="ECO:0000313" key="1">
    <source>
        <dbReference type="EMBL" id="RHH78045.1"/>
    </source>
</evidence>
<accession>A0A414XVX1</accession>
<proteinExistence type="predicted"/>